<keyword evidence="1" id="KW-0539">Nucleus</keyword>
<dbReference type="EMBL" id="DF848493">
    <property type="protein sequence ID" value="GAT53952.1"/>
    <property type="molecule type" value="Genomic_DNA"/>
</dbReference>
<dbReference type="Proteomes" id="UP000815677">
    <property type="component" value="Unassembled WGS sequence"/>
</dbReference>
<evidence type="ECO:0000313" key="2">
    <source>
        <dbReference type="EMBL" id="GAT53952.1"/>
    </source>
</evidence>
<proteinExistence type="inferred from homology"/>
<comment type="similarity">
    <text evidence="1">Belongs to the GINS3/PSF3 family.</text>
</comment>
<dbReference type="InterPro" id="IPR038437">
    <property type="entry name" value="GINS_Psf3_sf"/>
</dbReference>
<comment type="function">
    <text evidence="1">The GINS complex plays an essential role in the initiation of DNA replication.</text>
</comment>
<dbReference type="InterPro" id="IPR036224">
    <property type="entry name" value="GINS_bundle-like_dom_sf"/>
</dbReference>
<dbReference type="InterPro" id="IPR010492">
    <property type="entry name" value="GINS_Psf3"/>
</dbReference>
<comment type="subcellular location">
    <subcellularLocation>
        <location evidence="1">Nucleus</location>
    </subcellularLocation>
</comment>
<evidence type="ECO:0000256" key="1">
    <source>
        <dbReference type="RuleBase" id="RU367161"/>
    </source>
</evidence>
<comment type="subunit">
    <text evidence="1">Component of the GINS complex.</text>
</comment>
<gene>
    <name evidence="2" type="ORF">MCHLO_10841</name>
</gene>
<dbReference type="PANTHER" id="PTHR22768">
    <property type="entry name" value="DNA REPLICATION COMPLEX GINS PROTEIN PSF3"/>
    <property type="match status" value="1"/>
</dbReference>
<name>A0ABQ0LSJ1_MYCCL</name>
<dbReference type="Gene3D" id="1.20.58.2050">
    <property type="match status" value="1"/>
</dbReference>
<dbReference type="CDD" id="cd11713">
    <property type="entry name" value="GINS_A_psf3"/>
    <property type="match status" value="1"/>
</dbReference>
<dbReference type="SUPFAM" id="SSF158573">
    <property type="entry name" value="GINS helical bundle-like"/>
    <property type="match status" value="1"/>
</dbReference>
<sequence>MGHLGGGGDRDISKGTSLQLPIWLVYTVILSDWADMIMPPAFGSKVRNALKAEPCSVRLSGLVGAGGLWYGFGKTIMELLENKEAMSELMTNTFRKRLVQTGHSRSERAWMARSANCSRLPKKARNG</sequence>
<protein>
    <recommendedName>
        <fullName evidence="1">DNA replication complex GINS protein PSF3</fullName>
    </recommendedName>
</protein>
<accession>A0ABQ0LSJ1</accession>
<organism evidence="2 3">
    <name type="scientific">Mycena chlorophos</name>
    <name type="common">Agaric fungus</name>
    <name type="synonym">Agaricus chlorophos</name>
    <dbReference type="NCBI Taxonomy" id="658473"/>
    <lineage>
        <taxon>Eukaryota</taxon>
        <taxon>Fungi</taxon>
        <taxon>Dikarya</taxon>
        <taxon>Basidiomycota</taxon>
        <taxon>Agaricomycotina</taxon>
        <taxon>Agaricomycetes</taxon>
        <taxon>Agaricomycetidae</taxon>
        <taxon>Agaricales</taxon>
        <taxon>Marasmiineae</taxon>
        <taxon>Mycenaceae</taxon>
        <taxon>Mycena</taxon>
    </lineage>
</organism>
<keyword evidence="1" id="KW-0235">DNA replication</keyword>
<reference evidence="2" key="1">
    <citation type="submission" date="2014-09" db="EMBL/GenBank/DDBJ databases">
        <title>Genome sequence of the luminous mushroom Mycena chlorophos for searching fungal bioluminescence genes.</title>
        <authorList>
            <person name="Tanaka Y."/>
            <person name="Kasuga D."/>
            <person name="Oba Y."/>
            <person name="Hase S."/>
            <person name="Sato K."/>
            <person name="Oba Y."/>
            <person name="Sakakibara Y."/>
        </authorList>
    </citation>
    <scope>NUCLEOTIDE SEQUENCE</scope>
</reference>
<dbReference type="PANTHER" id="PTHR22768:SF0">
    <property type="entry name" value="DNA REPLICATION COMPLEX GINS PROTEIN PSF3"/>
    <property type="match status" value="1"/>
</dbReference>
<keyword evidence="3" id="KW-1185">Reference proteome</keyword>
<dbReference type="SUPFAM" id="SSF160059">
    <property type="entry name" value="PriA/YqbF domain"/>
    <property type="match status" value="1"/>
</dbReference>
<evidence type="ECO:0000313" key="3">
    <source>
        <dbReference type="Proteomes" id="UP000815677"/>
    </source>
</evidence>